<dbReference type="GO" id="GO:0032259">
    <property type="term" value="P:methylation"/>
    <property type="evidence" value="ECO:0007669"/>
    <property type="project" value="UniProtKB-KW"/>
</dbReference>
<dbReference type="EMBL" id="GL453089">
    <property type="protein sequence ID" value="EFN76504.1"/>
    <property type="molecule type" value="Genomic_DNA"/>
</dbReference>
<feature type="non-terminal residue" evidence="1">
    <location>
        <position position="103"/>
    </location>
</feature>
<organism evidence="2">
    <name type="scientific">Harpegnathos saltator</name>
    <name type="common">Jerdon's jumping ant</name>
    <dbReference type="NCBI Taxonomy" id="610380"/>
    <lineage>
        <taxon>Eukaryota</taxon>
        <taxon>Metazoa</taxon>
        <taxon>Ecdysozoa</taxon>
        <taxon>Arthropoda</taxon>
        <taxon>Hexapoda</taxon>
        <taxon>Insecta</taxon>
        <taxon>Pterygota</taxon>
        <taxon>Neoptera</taxon>
        <taxon>Endopterygota</taxon>
        <taxon>Hymenoptera</taxon>
        <taxon>Apocrita</taxon>
        <taxon>Aculeata</taxon>
        <taxon>Formicoidea</taxon>
        <taxon>Formicidae</taxon>
        <taxon>Ponerinae</taxon>
        <taxon>Ponerini</taxon>
        <taxon>Harpegnathos</taxon>
    </lineage>
</organism>
<gene>
    <name evidence="1" type="ORF">EAI_04295</name>
</gene>
<dbReference type="PANTHER" id="PTHR46060">
    <property type="entry name" value="MARINER MOS1 TRANSPOSASE-LIKE PROTEIN"/>
    <property type="match status" value="1"/>
</dbReference>
<dbReference type="Proteomes" id="UP000008237">
    <property type="component" value="Unassembled WGS sequence"/>
</dbReference>
<protein>
    <submittedName>
        <fullName evidence="1">Histone-lysine N-methyltransferase SETMAR</fullName>
    </submittedName>
</protein>
<dbReference type="GO" id="GO:0003676">
    <property type="term" value="F:nucleic acid binding"/>
    <property type="evidence" value="ECO:0007669"/>
    <property type="project" value="InterPro"/>
</dbReference>
<keyword evidence="2" id="KW-1185">Reference proteome</keyword>
<proteinExistence type="predicted"/>
<feature type="non-terminal residue" evidence="1">
    <location>
        <position position="1"/>
    </location>
</feature>
<name>E2C6C7_HARSA</name>
<sequence length="103" mass="11697">KKVLFHHDNAPAHTSALATVKLVELGYELLPHPPYSPDLAPCDFFLFPNLKKSLAGQKFESNEEVIGATESYFADLEKTYFSDGLKKLEHRWVKCIELKGDYV</sequence>
<keyword evidence="1" id="KW-0808">Transferase</keyword>
<dbReference type="GO" id="GO:0008168">
    <property type="term" value="F:methyltransferase activity"/>
    <property type="evidence" value="ECO:0007669"/>
    <property type="project" value="UniProtKB-KW"/>
</dbReference>
<accession>E2C6C7</accession>
<evidence type="ECO:0000313" key="2">
    <source>
        <dbReference type="Proteomes" id="UP000008237"/>
    </source>
</evidence>
<dbReference type="OMA" id="MAAVYNC"/>
<keyword evidence="1" id="KW-0489">Methyltransferase</keyword>
<dbReference type="Gene3D" id="3.30.420.10">
    <property type="entry name" value="Ribonuclease H-like superfamily/Ribonuclease H"/>
    <property type="match status" value="1"/>
</dbReference>
<evidence type="ECO:0000313" key="1">
    <source>
        <dbReference type="EMBL" id="EFN76504.1"/>
    </source>
</evidence>
<reference evidence="1 2" key="1">
    <citation type="journal article" date="2010" name="Science">
        <title>Genomic comparison of the ants Camponotus floridanus and Harpegnathos saltator.</title>
        <authorList>
            <person name="Bonasio R."/>
            <person name="Zhang G."/>
            <person name="Ye C."/>
            <person name="Mutti N.S."/>
            <person name="Fang X."/>
            <person name="Qin N."/>
            <person name="Donahue G."/>
            <person name="Yang P."/>
            <person name="Li Q."/>
            <person name="Li C."/>
            <person name="Zhang P."/>
            <person name="Huang Z."/>
            <person name="Berger S.L."/>
            <person name="Reinberg D."/>
            <person name="Wang J."/>
            <person name="Liebig J."/>
        </authorList>
    </citation>
    <scope>NUCLEOTIDE SEQUENCE [LARGE SCALE GENOMIC DNA]</scope>
    <source>
        <strain evidence="1 2">R22 G/1</strain>
    </source>
</reference>
<dbReference type="InParanoid" id="E2C6C7"/>
<dbReference type="InterPro" id="IPR052709">
    <property type="entry name" value="Transposase-MT_Hybrid"/>
</dbReference>
<dbReference type="OrthoDB" id="7552988at2759"/>
<dbReference type="AlphaFoldDB" id="E2C6C7"/>
<dbReference type="InterPro" id="IPR036397">
    <property type="entry name" value="RNaseH_sf"/>
</dbReference>
<dbReference type="PANTHER" id="PTHR46060:SF1">
    <property type="entry name" value="MARINER MOS1 TRANSPOSASE-LIKE PROTEIN"/>
    <property type="match status" value="1"/>
</dbReference>